<proteinExistence type="predicted"/>
<evidence type="ECO:0000313" key="7">
    <source>
        <dbReference type="Proteomes" id="UP000316080"/>
    </source>
</evidence>
<dbReference type="InterPro" id="IPR017896">
    <property type="entry name" value="4Fe4S_Fe-S-bd"/>
</dbReference>
<dbReference type="Gene3D" id="3.40.50.300">
    <property type="entry name" value="P-loop containing nucleotide triphosphate hydrolases"/>
    <property type="match status" value="2"/>
</dbReference>
<reference evidence="6 8" key="1">
    <citation type="journal article" date="2019" name="Nat. Microbiol.">
        <title>Expanding anaerobic alkane metabolism in the domain of Archaea.</title>
        <authorList>
            <person name="Wang Y."/>
            <person name="Wegener G."/>
            <person name="Hou J."/>
            <person name="Wang F."/>
            <person name="Xiao X."/>
        </authorList>
    </citation>
    <scope>NUCLEOTIDE SEQUENCE [LARGE SCALE GENOMIC DNA]</scope>
    <source>
        <strain evidence="6">WYZ-LMO11</strain>
    </source>
</reference>
<evidence type="ECO:0000313" key="8">
    <source>
        <dbReference type="Proteomes" id="UP000317265"/>
    </source>
</evidence>
<feature type="domain" description="ABC transporter" evidence="3">
    <location>
        <begin position="336"/>
        <end position="555"/>
    </location>
</feature>
<gene>
    <name evidence="6" type="ORF">DSO09_00740</name>
    <name evidence="5" type="ORF">EF809_00560</name>
</gene>
<dbReference type="GO" id="GO:0016491">
    <property type="term" value="F:oxidoreductase activity"/>
    <property type="evidence" value="ECO:0007669"/>
    <property type="project" value="UniProtKB-ARBA"/>
</dbReference>
<dbReference type="FunFam" id="3.40.50.300:FF:001546">
    <property type="entry name" value="RNase L inhibitor homolog"/>
    <property type="match status" value="1"/>
</dbReference>
<dbReference type="SUPFAM" id="SSF54862">
    <property type="entry name" value="4Fe-4S ferredoxins"/>
    <property type="match status" value="1"/>
</dbReference>
<comment type="caution">
    <text evidence="5">The sequence shown here is derived from an EMBL/GenBank/DDBJ whole genome shotgun (WGS) entry which is preliminary data.</text>
</comment>
<dbReference type="SUPFAM" id="SSF52540">
    <property type="entry name" value="P-loop containing nucleoside triphosphate hydrolases"/>
    <property type="match status" value="2"/>
</dbReference>
<evidence type="ECO:0000256" key="1">
    <source>
        <dbReference type="ARBA" id="ARBA00022741"/>
    </source>
</evidence>
<dbReference type="InterPro" id="IPR003593">
    <property type="entry name" value="AAA+_ATPase"/>
</dbReference>
<dbReference type="GO" id="GO:0005524">
    <property type="term" value="F:ATP binding"/>
    <property type="evidence" value="ECO:0007669"/>
    <property type="project" value="UniProtKB-KW"/>
</dbReference>
<protein>
    <submittedName>
        <fullName evidence="5">Ribosome biogenesis/translation initiation ATPase RLI</fullName>
    </submittedName>
</protein>
<dbReference type="InterPro" id="IPR013283">
    <property type="entry name" value="RLI1"/>
</dbReference>
<dbReference type="FunFam" id="3.40.50.300:FF:000152">
    <property type="entry name" value="ATP-binding cassette, sub-family E, member 1"/>
    <property type="match status" value="1"/>
</dbReference>
<dbReference type="Proteomes" id="UP000317265">
    <property type="component" value="Unassembled WGS sequence"/>
</dbReference>
<organism evidence="5 7">
    <name type="scientific">Thermoproteota archaeon</name>
    <dbReference type="NCBI Taxonomy" id="2056631"/>
    <lineage>
        <taxon>Archaea</taxon>
        <taxon>Thermoproteota</taxon>
    </lineage>
</organism>
<dbReference type="PANTHER" id="PTHR19248">
    <property type="entry name" value="ATP-BINDING TRANSPORT PROTEIN-RELATED"/>
    <property type="match status" value="1"/>
</dbReference>
<dbReference type="EMBL" id="RXIH01000003">
    <property type="protein sequence ID" value="RZN57662.1"/>
    <property type="molecule type" value="Genomic_DNA"/>
</dbReference>
<accession>A0A520KI63</accession>
<dbReference type="GO" id="GO:0016887">
    <property type="term" value="F:ATP hydrolysis activity"/>
    <property type="evidence" value="ECO:0007669"/>
    <property type="project" value="InterPro"/>
</dbReference>
<dbReference type="PROSITE" id="PS00211">
    <property type="entry name" value="ABC_TRANSPORTER_1"/>
    <property type="match status" value="1"/>
</dbReference>
<dbReference type="InterPro" id="IPR007209">
    <property type="entry name" value="RNaseL-inhib-like_metal-bd_dom"/>
</dbReference>
<dbReference type="PROSITE" id="PS00198">
    <property type="entry name" value="4FE4S_FER_1"/>
    <property type="match status" value="1"/>
</dbReference>
<evidence type="ECO:0000313" key="6">
    <source>
        <dbReference type="EMBL" id="TDA40338.1"/>
    </source>
</evidence>
<dbReference type="SMART" id="SM00382">
    <property type="entry name" value="AAA"/>
    <property type="match status" value="2"/>
</dbReference>
<dbReference type="EMBL" id="QNVI01000009">
    <property type="protein sequence ID" value="TDA40338.1"/>
    <property type="molecule type" value="Genomic_DNA"/>
</dbReference>
<dbReference type="Pfam" id="PF04068">
    <property type="entry name" value="Fer4_RLI"/>
    <property type="match status" value="1"/>
</dbReference>
<keyword evidence="2" id="KW-0067">ATP-binding</keyword>
<dbReference type="InterPro" id="IPR027417">
    <property type="entry name" value="P-loop_NTPase"/>
</dbReference>
<dbReference type="Proteomes" id="UP000316080">
    <property type="component" value="Unassembled WGS sequence"/>
</dbReference>
<feature type="domain" description="ABC transporter" evidence="3">
    <location>
        <begin position="66"/>
        <end position="311"/>
    </location>
</feature>
<evidence type="ECO:0000259" key="3">
    <source>
        <dbReference type="PROSITE" id="PS50893"/>
    </source>
</evidence>
<dbReference type="NCBIfam" id="NF009945">
    <property type="entry name" value="PRK13409.1"/>
    <property type="match status" value="1"/>
</dbReference>
<evidence type="ECO:0000256" key="2">
    <source>
        <dbReference type="ARBA" id="ARBA00022840"/>
    </source>
</evidence>
<dbReference type="InterPro" id="IPR017900">
    <property type="entry name" value="4Fe4S_Fe_S_CS"/>
</dbReference>
<sequence length="599" mass="68132">MVRIAVVDIDFCKPSKCNKECIRFCPMVRSNAEAIRFDEEKNIPIISENLCSGCGICVKKCPYDAIKIVNLPDEIEEDCVHRYGPNSFKLYRLPVPREGVVLGLLGPNGTGKSTSLKILSGIIKPNLGNYESPPDWKTILRFFRGTELYEYFKKLSERKLRIILKPQYIDEAPKNISGTVREILKRIDEKGKFDEVCDTLLLKSILDKDIHHLSGGELQRVAIAAVALRNADVYIFDEPSSYLDIYQRLKMASLIRDLAKESKYVIVAEHDLAVLDYLSDYVCIFYGKPGVYGIISKPYGVRVGINLYINGYLPDENMKFRSYSITFDLSPIPNEWRPEDLLLRWPSFTKEIGDFKLTALPGEIHKGEIIGIVGPNGIGKTTFVKIISGELQPTQGYIENFGINISYKPQYIFPEANKKVRDYFDPSVIEDPWFKEEIIKPLGIELLLDRRVDTLSGGELQKTFVAVCLSKDAKIFLLDEPTAHLDVENRLNVARCIKRIVEKKNAAAFVVEHDIVTIDLMANSIMVFSGEPGKNGIANPPTSLRKGMNQFLKELGITFRRDPQTKRPRVNKKGSWLDRYQKEINEYYYTEITAEDLKA</sequence>
<dbReference type="PROSITE" id="PS51379">
    <property type="entry name" value="4FE4S_FER_2"/>
    <property type="match status" value="1"/>
</dbReference>
<keyword evidence="1" id="KW-0547">Nucleotide-binding</keyword>
<dbReference type="InterPro" id="IPR017871">
    <property type="entry name" value="ABC_transporter-like_CS"/>
</dbReference>
<evidence type="ECO:0000259" key="4">
    <source>
        <dbReference type="PROSITE" id="PS51379"/>
    </source>
</evidence>
<dbReference type="PROSITE" id="PS50893">
    <property type="entry name" value="ABC_TRANSPORTER_2"/>
    <property type="match status" value="2"/>
</dbReference>
<dbReference type="PRINTS" id="PR01868">
    <property type="entry name" value="ABCEFAMILY"/>
</dbReference>
<dbReference type="Pfam" id="PF00005">
    <property type="entry name" value="ABC_tran"/>
    <property type="match status" value="2"/>
</dbReference>
<evidence type="ECO:0000313" key="5">
    <source>
        <dbReference type="EMBL" id="RZN57662.1"/>
    </source>
</evidence>
<name>A0A520KI63_9CREN</name>
<feature type="domain" description="4Fe-4S ferredoxin-type" evidence="4">
    <location>
        <begin position="42"/>
        <end position="71"/>
    </location>
</feature>
<reference evidence="5 7" key="2">
    <citation type="journal article" date="2019" name="Nat. Microbiol.">
        <title>Wide diversity of methane and short-chain alkane metabolisms in uncultured archaea.</title>
        <authorList>
            <person name="Borrel G."/>
            <person name="Adam P.S."/>
            <person name="McKay L.J."/>
            <person name="Chen L.X."/>
            <person name="Sierra-Garcia I.N."/>
            <person name="Sieber C.M."/>
            <person name="Letourneur Q."/>
            <person name="Ghozlane A."/>
            <person name="Andersen G.L."/>
            <person name="Li W.J."/>
            <person name="Hallam S.J."/>
            <person name="Muyzer G."/>
            <person name="de Oliveira V.M."/>
            <person name="Inskeep W.P."/>
            <person name="Banfield J.F."/>
            <person name="Gribaldo S."/>
        </authorList>
    </citation>
    <scope>NUCLEOTIDE SEQUENCE [LARGE SCALE GENOMIC DNA]</scope>
    <source>
        <strain evidence="5">Verst-YHS</strain>
    </source>
</reference>
<dbReference type="Pfam" id="PF00037">
    <property type="entry name" value="Fer4"/>
    <property type="match status" value="1"/>
</dbReference>
<dbReference type="InterPro" id="IPR003439">
    <property type="entry name" value="ABC_transporter-like_ATP-bd"/>
</dbReference>
<dbReference type="AlphaFoldDB" id="A0A520KI63"/>